<evidence type="ECO:0000313" key="8">
    <source>
        <dbReference type="EMBL" id="OAQ20887.1"/>
    </source>
</evidence>
<evidence type="ECO:0000256" key="2">
    <source>
        <dbReference type="ARBA" id="ARBA00022692"/>
    </source>
</evidence>
<feature type="transmembrane region" description="Helical" evidence="5">
    <location>
        <begin position="195"/>
        <end position="216"/>
    </location>
</feature>
<dbReference type="GO" id="GO:0050136">
    <property type="term" value="F:NADH dehydrogenase (quinone) (non-electrogenic) activity"/>
    <property type="evidence" value="ECO:0007669"/>
    <property type="project" value="UniProtKB-UniRule"/>
</dbReference>
<dbReference type="PANTHER" id="PTHR22773">
    <property type="entry name" value="NADH DEHYDROGENASE"/>
    <property type="match status" value="1"/>
</dbReference>
<reference evidence="8 9" key="1">
    <citation type="submission" date="2016-04" db="EMBL/GenBank/DDBJ databases">
        <title>Genome analysis of Thermosulfurimonas dismutans, the first thermophilic sulfur-disproportionating bacterium of the phylum Thermodesulfobacteria.</title>
        <authorList>
            <person name="Mardanov A.V."/>
            <person name="Beletsky A.V."/>
            <person name="Kadnikov V.V."/>
            <person name="Slobodkin A.I."/>
            <person name="Ravin N.V."/>
        </authorList>
    </citation>
    <scope>NUCLEOTIDE SEQUENCE [LARGE SCALE GENOMIC DNA]</scope>
    <source>
        <strain evidence="8 9">S95</strain>
    </source>
</reference>
<keyword evidence="2 5" id="KW-0812">Transmembrane</keyword>
<keyword evidence="8" id="KW-0560">Oxidoreductase</keyword>
<feature type="transmembrane region" description="Helical" evidence="5">
    <location>
        <begin position="123"/>
        <end position="144"/>
    </location>
</feature>
<dbReference type="GO" id="GO:0008137">
    <property type="term" value="F:NADH dehydrogenase (ubiquinone) activity"/>
    <property type="evidence" value="ECO:0007669"/>
    <property type="project" value="InterPro"/>
</dbReference>
<keyword evidence="5" id="KW-0874">Quinone</keyword>
<evidence type="ECO:0000313" key="9">
    <source>
        <dbReference type="Proteomes" id="UP000078390"/>
    </source>
</evidence>
<keyword evidence="5" id="KW-0520">NAD</keyword>
<comment type="subcellular location">
    <subcellularLocation>
        <location evidence="5">Cell membrane</location>
        <topology evidence="5">Multi-pass membrane protein</topology>
    </subcellularLocation>
    <subcellularLocation>
        <location evidence="1">Endomembrane system</location>
        <topology evidence="1">Multi-pass membrane protein</topology>
    </subcellularLocation>
    <subcellularLocation>
        <location evidence="6">Membrane</location>
        <topology evidence="6">Multi-pass membrane protein</topology>
    </subcellularLocation>
</comment>
<comment type="function">
    <text evidence="5">NDH-1 shuttles electrons from NADH, via FMN and iron-sulfur (Fe-S) centers, to quinones in the respiratory chain. The immediate electron acceptor for the enzyme in this species is believed to be ubiquinone. Couples the redox reaction to proton translocation (for every two electrons transferred, four hydrogen ions are translocated across the cytoplasmic membrane), and thus conserves the redox energy in a proton gradient.</text>
</comment>
<organism evidence="8 9">
    <name type="scientific">Thermosulfurimonas dismutans</name>
    <dbReference type="NCBI Taxonomy" id="999894"/>
    <lineage>
        <taxon>Bacteria</taxon>
        <taxon>Pseudomonadati</taxon>
        <taxon>Thermodesulfobacteriota</taxon>
        <taxon>Thermodesulfobacteria</taxon>
        <taxon>Thermodesulfobacteriales</taxon>
        <taxon>Thermodesulfobacteriaceae</taxon>
        <taxon>Thermosulfurimonas</taxon>
    </lineage>
</organism>
<feature type="transmembrane region" description="Helical" evidence="5">
    <location>
        <begin position="436"/>
        <end position="455"/>
    </location>
</feature>
<dbReference type="NCBIfam" id="TIGR01770">
    <property type="entry name" value="NDH_I_N"/>
    <property type="match status" value="1"/>
</dbReference>
<evidence type="ECO:0000259" key="7">
    <source>
        <dbReference type="Pfam" id="PF00361"/>
    </source>
</evidence>
<dbReference type="GO" id="GO:0005886">
    <property type="term" value="C:plasma membrane"/>
    <property type="evidence" value="ECO:0007669"/>
    <property type="project" value="UniProtKB-SubCell"/>
</dbReference>
<feature type="transmembrane region" description="Helical" evidence="5">
    <location>
        <begin position="290"/>
        <end position="307"/>
    </location>
</feature>
<dbReference type="PATRIC" id="fig|999894.6.peg.1007"/>
<feature type="transmembrane region" description="Helical" evidence="5">
    <location>
        <begin position="6"/>
        <end position="27"/>
    </location>
</feature>
<gene>
    <name evidence="5" type="primary">nuoN</name>
    <name evidence="8" type="ORF">TDIS_1014</name>
</gene>
<evidence type="ECO:0000256" key="4">
    <source>
        <dbReference type="ARBA" id="ARBA00023136"/>
    </source>
</evidence>
<dbReference type="EMBL" id="LWLG01000005">
    <property type="protein sequence ID" value="OAQ20887.1"/>
    <property type="molecule type" value="Genomic_DNA"/>
</dbReference>
<dbReference type="EC" id="7.1.1.-" evidence="5"/>
<dbReference type="InterPro" id="IPR001750">
    <property type="entry name" value="ND/Mrp_TM"/>
</dbReference>
<protein>
    <recommendedName>
        <fullName evidence="5">NADH-quinone oxidoreductase subunit N</fullName>
        <ecNumber evidence="5">7.1.1.-</ecNumber>
    </recommendedName>
    <alternativeName>
        <fullName evidence="5">NADH dehydrogenase I subunit N</fullName>
    </alternativeName>
    <alternativeName>
        <fullName evidence="5">NDH-1 subunit N</fullName>
    </alternativeName>
</protein>
<dbReference type="InterPro" id="IPR010096">
    <property type="entry name" value="NADH-Q_OxRdtase_suN/2"/>
</dbReference>
<dbReference type="RefSeq" id="WP_068669966.1">
    <property type="nucleotide sequence ID" value="NZ_LWLG01000005.1"/>
</dbReference>
<dbReference type="STRING" id="999894.TDIS_1014"/>
<dbReference type="GO" id="GO:0042773">
    <property type="term" value="P:ATP synthesis coupled electron transport"/>
    <property type="evidence" value="ECO:0007669"/>
    <property type="project" value="InterPro"/>
</dbReference>
<dbReference type="Pfam" id="PF00361">
    <property type="entry name" value="Proton_antipo_M"/>
    <property type="match status" value="1"/>
</dbReference>
<proteinExistence type="inferred from homology"/>
<feature type="transmembrane region" description="Helical" evidence="5">
    <location>
        <begin position="99"/>
        <end position="117"/>
    </location>
</feature>
<feature type="domain" description="NADH:quinone oxidoreductase/Mrp antiporter transmembrane" evidence="7">
    <location>
        <begin position="120"/>
        <end position="409"/>
    </location>
</feature>
<dbReference type="OrthoDB" id="9807568at2"/>
<keyword evidence="5" id="KW-1003">Cell membrane</keyword>
<dbReference type="GO" id="GO:0012505">
    <property type="term" value="C:endomembrane system"/>
    <property type="evidence" value="ECO:0007669"/>
    <property type="project" value="UniProtKB-SubCell"/>
</dbReference>
<dbReference type="HAMAP" id="MF_00445">
    <property type="entry name" value="NDH1_NuoN_1"/>
    <property type="match status" value="1"/>
</dbReference>
<comment type="subunit">
    <text evidence="5">NDH-1 is composed of 14 different subunits. Subunits NuoA, H, J, K, L, M, N constitute the membrane sector of the complex.</text>
</comment>
<evidence type="ECO:0000256" key="6">
    <source>
        <dbReference type="RuleBase" id="RU000320"/>
    </source>
</evidence>
<feature type="transmembrane region" description="Helical" evidence="5">
    <location>
        <begin position="319"/>
        <end position="337"/>
    </location>
</feature>
<feature type="transmembrane region" description="Helical" evidence="5">
    <location>
        <begin position="71"/>
        <end position="92"/>
    </location>
</feature>
<feature type="transmembrane region" description="Helical" evidence="5">
    <location>
        <begin position="357"/>
        <end position="375"/>
    </location>
</feature>
<feature type="transmembrane region" description="Helical" evidence="5">
    <location>
        <begin position="34"/>
        <end position="51"/>
    </location>
</feature>
<comment type="catalytic activity">
    <reaction evidence="5">
        <text>a quinone + NADH + 5 H(+)(in) = a quinol + NAD(+) + 4 H(+)(out)</text>
        <dbReference type="Rhea" id="RHEA:57888"/>
        <dbReference type="ChEBI" id="CHEBI:15378"/>
        <dbReference type="ChEBI" id="CHEBI:24646"/>
        <dbReference type="ChEBI" id="CHEBI:57540"/>
        <dbReference type="ChEBI" id="CHEBI:57945"/>
        <dbReference type="ChEBI" id="CHEBI:132124"/>
    </reaction>
</comment>
<comment type="similarity">
    <text evidence="5">Belongs to the complex I subunit 2 family.</text>
</comment>
<sequence>MPFSLLNLKALMPEIFLVIVASVMVLLDRAVREKAFFFWMALVGTVVAWLLARESLDLHFGASYLSDHYGFFFKTIFLLVLFLTILISPGYAKREGFHFGEYYGLLFFAVCGMMLMASGTDLLVIYLGLELMSLSIYVLVAMAAGDPRSIEGSLKYFLLGSLASAFLVMGLAVLYGKTGKIVLSELAGWLTSDKAVLTGILFFIVAFGFKVAMVPFHMWAPDAYEGAPTPVTAFMSVAAKAAGFAALGRIFLLAFYPAYAYWVKLLIPFAVLTMFVGNILAVVQTNIKRMLAYSSVAHAGYILLGIVSGTKEGLSASMLYLLIYAFMNIGAFATVVLMQREGRVGESIFDYQGLAKLYPVPAFLMLLFMFSLTGIPPTAGFIGKFYLFRSVVHAGYPIIAILAVLASVIAAYPYLRIVMLMYMREPEREIKLAPSPYIWLALGLSALGVITIGIYPGSLLTSVLASVF</sequence>
<dbReference type="GO" id="GO:0048038">
    <property type="term" value="F:quinone binding"/>
    <property type="evidence" value="ECO:0007669"/>
    <property type="project" value="UniProtKB-KW"/>
</dbReference>
<name>A0A179D4A3_9BACT</name>
<evidence type="ECO:0000256" key="3">
    <source>
        <dbReference type="ARBA" id="ARBA00022989"/>
    </source>
</evidence>
<comment type="caution">
    <text evidence="8">The sequence shown here is derived from an EMBL/GenBank/DDBJ whole genome shotgun (WGS) entry which is preliminary data.</text>
</comment>
<keyword evidence="9" id="KW-1185">Reference proteome</keyword>
<feature type="transmembrane region" description="Helical" evidence="5">
    <location>
        <begin position="156"/>
        <end position="175"/>
    </location>
</feature>
<dbReference type="PRINTS" id="PR01434">
    <property type="entry name" value="NADHDHGNASE5"/>
</dbReference>
<keyword evidence="5" id="KW-1278">Translocase</keyword>
<feature type="transmembrane region" description="Helical" evidence="5">
    <location>
        <begin position="395"/>
        <end position="415"/>
    </location>
</feature>
<evidence type="ECO:0000256" key="1">
    <source>
        <dbReference type="ARBA" id="ARBA00004127"/>
    </source>
</evidence>
<keyword evidence="5 8" id="KW-0830">Ubiquinone</keyword>
<keyword evidence="3 5" id="KW-1133">Transmembrane helix</keyword>
<keyword evidence="5" id="KW-0813">Transport</keyword>
<accession>A0A179D4A3</accession>
<feature type="transmembrane region" description="Helical" evidence="5">
    <location>
        <begin position="265"/>
        <end position="283"/>
    </location>
</feature>
<evidence type="ECO:0000256" key="5">
    <source>
        <dbReference type="HAMAP-Rule" id="MF_00445"/>
    </source>
</evidence>
<feature type="transmembrane region" description="Helical" evidence="5">
    <location>
        <begin position="237"/>
        <end position="259"/>
    </location>
</feature>
<keyword evidence="4 5" id="KW-0472">Membrane</keyword>
<dbReference type="Proteomes" id="UP000078390">
    <property type="component" value="Unassembled WGS sequence"/>
</dbReference>
<dbReference type="AlphaFoldDB" id="A0A179D4A3"/>